<keyword evidence="4" id="KW-1185">Reference proteome</keyword>
<dbReference type="Proteomes" id="UP000616143">
    <property type="component" value="Unassembled WGS sequence"/>
</dbReference>
<dbReference type="InterPro" id="IPR023753">
    <property type="entry name" value="FAD/NAD-binding_dom"/>
</dbReference>
<dbReference type="EMBL" id="BMQS01000017">
    <property type="protein sequence ID" value="GGU00478.1"/>
    <property type="molecule type" value="Genomic_DNA"/>
</dbReference>
<dbReference type="EMBL" id="AP018553">
    <property type="protein sequence ID" value="BBD73147.1"/>
    <property type="molecule type" value="Genomic_DNA"/>
</dbReference>
<evidence type="ECO:0000313" key="2">
    <source>
        <dbReference type="EMBL" id="BBD73147.1"/>
    </source>
</evidence>
<gene>
    <name evidence="3" type="ORF">GCM10007116_17130</name>
    <name evidence="2" type="ORF">HS1genome_1536</name>
</gene>
<organism evidence="2 4">
    <name type="scientific">Sulfodiicoccus acidiphilus</name>
    <dbReference type="NCBI Taxonomy" id="1670455"/>
    <lineage>
        <taxon>Archaea</taxon>
        <taxon>Thermoproteota</taxon>
        <taxon>Thermoprotei</taxon>
        <taxon>Sulfolobales</taxon>
        <taxon>Sulfolobaceae</taxon>
        <taxon>Sulfodiicoccus</taxon>
    </lineage>
</organism>
<dbReference type="GO" id="GO:0016491">
    <property type="term" value="F:oxidoreductase activity"/>
    <property type="evidence" value="ECO:0007669"/>
    <property type="project" value="InterPro"/>
</dbReference>
<dbReference type="PANTHER" id="PTHR43755">
    <property type="match status" value="1"/>
</dbReference>
<dbReference type="RefSeq" id="WP_126450291.1">
    <property type="nucleotide sequence ID" value="NZ_AP018553.1"/>
</dbReference>
<feature type="domain" description="FAD/NAD(P)-binding" evidence="1">
    <location>
        <begin position="3"/>
        <end position="131"/>
    </location>
</feature>
<dbReference type="Proteomes" id="UP000276741">
    <property type="component" value="Chromosome"/>
</dbReference>
<sequence length="409" mass="45087">MTKVLVLGGRFGGLTAAYTLKRLAQRSLDVKLLNESRFTYFRPGLPHVAVGYRDASELSVDLKEALPSKGIQFQQGKVLKVDAKANSVLYRDQLGNEREELYDYLVIGIGAHLATEAVKGWDQYGYSVCEADFATKLWERLRNFQGGTITIGSGPFYQGKQPRPKVPENFVPAADSACEGPVFELSLMLTGYFKSKGMLSKVKMTVYSPGEYLSDLSPASRKTVAEMYKGMGIELVHNFRIKEIREKEVVSEDGKTLESDLSILLPPYAGNPALKNSTPDLIDDGGFVPTDLNMTSLKYDNVYAVGDANSATVPKLGYLAVQTGRIAAQHLASRLGIRTKVDTYAPTIVCVADDPYEGFAVGVKDDTWYGGTTSIAQPSNVNHLKKELFTKYFMWTKGDMALEKFLGSW</sequence>
<dbReference type="Pfam" id="PF07992">
    <property type="entry name" value="Pyr_redox_2"/>
    <property type="match status" value="2"/>
</dbReference>
<dbReference type="InterPro" id="IPR036188">
    <property type="entry name" value="FAD/NAD-bd_sf"/>
</dbReference>
<dbReference type="Gene3D" id="3.50.50.60">
    <property type="entry name" value="FAD/NAD(P)-binding domain"/>
    <property type="match status" value="2"/>
</dbReference>
<dbReference type="PANTHER" id="PTHR43755:SF1">
    <property type="entry name" value="FAD-DEPENDENT PYRIDINE NUCLEOTIDE-DISULPHIDE OXIDOREDUCTASE"/>
    <property type="match status" value="1"/>
</dbReference>
<dbReference type="GeneID" id="38667041"/>
<evidence type="ECO:0000313" key="3">
    <source>
        <dbReference type="EMBL" id="GGU00478.1"/>
    </source>
</evidence>
<dbReference type="AlphaFoldDB" id="A0A348B4P5"/>
<feature type="domain" description="FAD/NAD(P)-binding" evidence="1">
    <location>
        <begin position="211"/>
        <end position="324"/>
    </location>
</feature>
<proteinExistence type="predicted"/>
<accession>A0A348B4P5</accession>
<evidence type="ECO:0000259" key="1">
    <source>
        <dbReference type="Pfam" id="PF07992"/>
    </source>
</evidence>
<reference evidence="2" key="3">
    <citation type="journal article" date="2019" name="BMC Res. Notes">
        <title>Complete genome sequence of the Sulfodiicoccus acidiphilus strain HS-1T, the first crenarchaeon that lacks polB3, isolated from an acidic hot spring in Ohwaku-dani, Hakone, Japan.</title>
        <authorList>
            <person name="Sakai H.D."/>
            <person name="Kurosawa N."/>
        </authorList>
    </citation>
    <scope>NUCLEOTIDE SEQUENCE</scope>
    <source>
        <strain evidence="2">HS-1</strain>
    </source>
</reference>
<protein>
    <submittedName>
        <fullName evidence="2">Pyridine nucleotide-disulfide oxidoreductase</fullName>
    </submittedName>
</protein>
<reference evidence="3" key="4">
    <citation type="submission" date="2020-09" db="EMBL/GenBank/DDBJ databases">
        <authorList>
            <person name="Sun Q."/>
            <person name="Ohkuma M."/>
        </authorList>
    </citation>
    <scope>NUCLEOTIDE SEQUENCE</scope>
    <source>
        <strain evidence="3">JCM 31740</strain>
    </source>
</reference>
<reference evidence="3" key="1">
    <citation type="journal article" date="2014" name="Int. J. Syst. Evol. Microbiol.">
        <title>Complete genome sequence of Corynebacterium casei LMG S-19264T (=DSM 44701T), isolated from a smear-ripened cheese.</title>
        <authorList>
            <consortium name="US DOE Joint Genome Institute (JGI-PGF)"/>
            <person name="Walter F."/>
            <person name="Albersmeier A."/>
            <person name="Kalinowski J."/>
            <person name="Ruckert C."/>
        </authorList>
    </citation>
    <scope>NUCLEOTIDE SEQUENCE</scope>
    <source>
        <strain evidence="3">JCM 31740</strain>
    </source>
</reference>
<dbReference type="SUPFAM" id="SSF51905">
    <property type="entry name" value="FAD/NAD(P)-binding domain"/>
    <property type="match status" value="2"/>
</dbReference>
<dbReference type="InterPro" id="IPR052541">
    <property type="entry name" value="SQRD"/>
</dbReference>
<reference evidence="4" key="2">
    <citation type="submission" date="2018-04" db="EMBL/GenBank/DDBJ databases">
        <title>Complete genome sequence of Sulfodiicoccus acidiphilus strain HS-1.</title>
        <authorList>
            <person name="Sakai H.D."/>
            <person name="Kurosawa N."/>
        </authorList>
    </citation>
    <scope>NUCLEOTIDE SEQUENCE [LARGE SCALE GENOMIC DNA]</scope>
    <source>
        <strain evidence="4">HS-1</strain>
    </source>
</reference>
<evidence type="ECO:0000313" key="4">
    <source>
        <dbReference type="Proteomes" id="UP000276741"/>
    </source>
</evidence>
<name>A0A348B4P5_9CREN</name>
<dbReference type="KEGG" id="sacd:HS1genome_1536"/>
<dbReference type="OrthoDB" id="38899at2157"/>